<evidence type="ECO:0000313" key="2">
    <source>
        <dbReference type="Proteomes" id="UP000029578"/>
    </source>
</evidence>
<reference evidence="1 2" key="1">
    <citation type="submission" date="2014-07" db="EMBL/GenBank/DDBJ databases">
        <authorList>
            <person name="McCorrison J."/>
            <person name="Sanka R."/>
            <person name="Torralba M."/>
            <person name="Gillis M."/>
            <person name="Haft D.H."/>
            <person name="Methe B."/>
            <person name="Sutton G."/>
            <person name="Nelson K.E."/>
        </authorList>
    </citation>
    <scope>NUCLEOTIDE SEQUENCE [LARGE SCALE GENOMIC DNA]</scope>
    <source>
        <strain evidence="1 2">DNF00666</strain>
    </source>
</reference>
<dbReference type="SUPFAM" id="SSF159894">
    <property type="entry name" value="YgaC/TfoX-N like"/>
    <property type="match status" value="1"/>
</dbReference>
<name>A0A096CD20_9BACT</name>
<dbReference type="AlphaFoldDB" id="A0A096CD20"/>
<evidence type="ECO:0000313" key="1">
    <source>
        <dbReference type="EMBL" id="KGF52787.1"/>
    </source>
</evidence>
<organism evidence="1 2">
    <name type="scientific">Prevotella melaninogenica DNF00666</name>
    <dbReference type="NCBI Taxonomy" id="1401073"/>
    <lineage>
        <taxon>Bacteria</taxon>
        <taxon>Pseudomonadati</taxon>
        <taxon>Bacteroidota</taxon>
        <taxon>Bacteroidia</taxon>
        <taxon>Bacteroidales</taxon>
        <taxon>Prevotellaceae</taxon>
        <taxon>Prevotella</taxon>
    </lineage>
</organism>
<sequence length="106" mass="12013">MACSLDFIEFVSSQIAAAGTVRCRKMFGDYMVYVDEKPVIIVCGNIPYVKEHEAIKSMMLSAERGFPYEGAKEHYVLDVSRSDFAVRVIKTLAEVLPYPKSRKKNK</sequence>
<protein>
    <submittedName>
        <fullName evidence="1">Transcriptional regulator</fullName>
    </submittedName>
</protein>
<dbReference type="Proteomes" id="UP000029578">
    <property type="component" value="Unassembled WGS sequence"/>
</dbReference>
<accession>A0A096CD20</accession>
<comment type="caution">
    <text evidence="1">The sequence shown here is derived from an EMBL/GenBank/DDBJ whole genome shotgun (WGS) entry which is preliminary data.</text>
</comment>
<dbReference type="EMBL" id="JRNS01000183">
    <property type="protein sequence ID" value="KGF52787.1"/>
    <property type="molecule type" value="Genomic_DNA"/>
</dbReference>
<proteinExistence type="predicted"/>
<gene>
    <name evidence="1" type="ORF">HMPREF0661_02860</name>
</gene>
<dbReference type="Gene3D" id="3.30.1460.30">
    <property type="entry name" value="YgaC/TfoX-N like chaperone"/>
    <property type="match status" value="1"/>
</dbReference>
<dbReference type="RefSeq" id="WP_036862678.1">
    <property type="nucleotide sequence ID" value="NZ_JRNS01000183.1"/>
</dbReference>